<reference evidence="3 4" key="1">
    <citation type="journal article" date="2014" name="Genome Announc.">
        <title>Draft Genome Sequence of Lysobacter capsici AZ78, a Bacterium Antagonistic to Plant-Pathogenic Oomycetes.</title>
        <authorList>
            <person name="Puopolo G."/>
            <person name="Sonego P."/>
            <person name="Engelen K."/>
            <person name="Pertot I."/>
        </authorList>
    </citation>
    <scope>NUCLEOTIDE SEQUENCE [LARGE SCALE GENOMIC DNA]</scope>
    <source>
        <strain evidence="3 4">AZ78</strain>
    </source>
</reference>
<evidence type="ECO:0000259" key="2">
    <source>
        <dbReference type="SMART" id="SM00822"/>
    </source>
</evidence>
<dbReference type="InterPro" id="IPR036291">
    <property type="entry name" value="NAD(P)-bd_dom_sf"/>
</dbReference>
<proteinExistence type="inferred from homology"/>
<organism evidence="3 4">
    <name type="scientific">Lysobacter capsici AZ78</name>
    <dbReference type="NCBI Taxonomy" id="1444315"/>
    <lineage>
        <taxon>Bacteria</taxon>
        <taxon>Pseudomonadati</taxon>
        <taxon>Pseudomonadota</taxon>
        <taxon>Gammaproteobacteria</taxon>
        <taxon>Lysobacterales</taxon>
        <taxon>Lysobacteraceae</taxon>
        <taxon>Lysobacter</taxon>
    </lineage>
</organism>
<dbReference type="RefSeq" id="WP_036113343.1">
    <property type="nucleotide sequence ID" value="NZ_JAJA02000001.1"/>
</dbReference>
<dbReference type="PANTHER" id="PTHR42879">
    <property type="entry name" value="3-OXOACYL-(ACYL-CARRIER-PROTEIN) REDUCTASE"/>
    <property type="match status" value="1"/>
</dbReference>
<gene>
    <name evidence="3" type="ORF">AZ78_2820</name>
</gene>
<dbReference type="InterPro" id="IPR002347">
    <property type="entry name" value="SDR_fam"/>
</dbReference>
<dbReference type="AlphaFoldDB" id="A0A108U9Z0"/>
<dbReference type="SMART" id="SM00822">
    <property type="entry name" value="PKS_KR"/>
    <property type="match status" value="1"/>
</dbReference>
<protein>
    <submittedName>
        <fullName evidence="3">3-oxoacyl-[acyl-carrier protein] reductase</fullName>
        <ecNumber evidence="3">1.1.1.100</ecNumber>
    </submittedName>
</protein>
<dbReference type="Gene3D" id="3.40.50.720">
    <property type="entry name" value="NAD(P)-binding Rossmann-like Domain"/>
    <property type="match status" value="1"/>
</dbReference>
<dbReference type="OrthoDB" id="9787298at2"/>
<comment type="caution">
    <text evidence="3">The sequence shown here is derived from an EMBL/GenBank/DDBJ whole genome shotgun (WGS) entry which is preliminary data.</text>
</comment>
<dbReference type="FunFam" id="3.40.50.720:FF:000084">
    <property type="entry name" value="Short-chain dehydrogenase reductase"/>
    <property type="match status" value="1"/>
</dbReference>
<dbReference type="InterPro" id="IPR050259">
    <property type="entry name" value="SDR"/>
</dbReference>
<evidence type="ECO:0000256" key="1">
    <source>
        <dbReference type="ARBA" id="ARBA00006484"/>
    </source>
</evidence>
<feature type="domain" description="Ketoreductase" evidence="2">
    <location>
        <begin position="5"/>
        <end position="141"/>
    </location>
</feature>
<keyword evidence="4" id="KW-1185">Reference proteome</keyword>
<name>A0A108U9Z0_9GAMM</name>
<accession>A0A108U9Z0</accession>
<sequence>MSADRVAIVTGASRGIGAAVARELSAQGLSLVLTARSRAELDALAAQLPRPALAIDADLSEPAAAARIVEATLAHYGRLDAVVNNAGATPRGDFLKFSDADWDAGFALKFFGAVRLCRAAWPALVVSGGGAIVNIAGIGGRTGNAEFAIGGSVNAALLNLTKALADRGVGDGVRVNAVNPSSIATERTQVRIDAIARERDLDPAQAAHELARKLGVARFGEPAEIARVVAFLVSDAASYMQGAIVDVDGGQTRTL</sequence>
<evidence type="ECO:0000313" key="3">
    <source>
        <dbReference type="EMBL" id="KWS05269.1"/>
    </source>
</evidence>
<dbReference type="GO" id="GO:0004316">
    <property type="term" value="F:3-oxoacyl-[acyl-carrier-protein] reductase (NADPH) activity"/>
    <property type="evidence" value="ECO:0007669"/>
    <property type="project" value="UniProtKB-EC"/>
</dbReference>
<dbReference type="Proteomes" id="UP000023435">
    <property type="component" value="Unassembled WGS sequence"/>
</dbReference>
<dbReference type="InterPro" id="IPR057326">
    <property type="entry name" value="KR_dom"/>
</dbReference>
<dbReference type="Pfam" id="PF13561">
    <property type="entry name" value="adh_short_C2"/>
    <property type="match status" value="1"/>
</dbReference>
<dbReference type="PRINTS" id="PR00081">
    <property type="entry name" value="GDHRDH"/>
</dbReference>
<dbReference type="EC" id="1.1.1.100" evidence="3"/>
<evidence type="ECO:0000313" key="4">
    <source>
        <dbReference type="Proteomes" id="UP000023435"/>
    </source>
</evidence>
<keyword evidence="3" id="KW-0560">Oxidoreductase</keyword>
<dbReference type="SUPFAM" id="SSF51735">
    <property type="entry name" value="NAD(P)-binding Rossmann-fold domains"/>
    <property type="match status" value="1"/>
</dbReference>
<dbReference type="EMBL" id="JAJA02000001">
    <property type="protein sequence ID" value="KWS05269.1"/>
    <property type="molecule type" value="Genomic_DNA"/>
</dbReference>
<comment type="similarity">
    <text evidence="1">Belongs to the short-chain dehydrogenases/reductases (SDR) family.</text>
</comment>